<proteinExistence type="predicted"/>
<evidence type="ECO:0000313" key="3">
    <source>
        <dbReference type="Proteomes" id="UP000789901"/>
    </source>
</evidence>
<dbReference type="EMBL" id="CAJVQB010006453">
    <property type="protein sequence ID" value="CAG8684362.1"/>
    <property type="molecule type" value="Genomic_DNA"/>
</dbReference>
<gene>
    <name evidence="2" type="ORF">GMARGA_LOCUS11163</name>
</gene>
<dbReference type="Proteomes" id="UP000789901">
    <property type="component" value="Unassembled WGS sequence"/>
</dbReference>
<keyword evidence="3" id="KW-1185">Reference proteome</keyword>
<feature type="coiled-coil region" evidence="1">
    <location>
        <begin position="203"/>
        <end position="237"/>
    </location>
</feature>
<reference evidence="2 3" key="1">
    <citation type="submission" date="2021-06" db="EMBL/GenBank/DDBJ databases">
        <authorList>
            <person name="Kallberg Y."/>
            <person name="Tangrot J."/>
            <person name="Rosling A."/>
        </authorList>
    </citation>
    <scope>NUCLEOTIDE SEQUENCE [LARGE SCALE GENOMIC DNA]</scope>
    <source>
        <strain evidence="2 3">120-4 pot B 10/14</strain>
    </source>
</reference>
<feature type="coiled-coil region" evidence="1">
    <location>
        <begin position="333"/>
        <end position="391"/>
    </location>
</feature>
<sequence length="433" mass="50658">MAITQEKFCPLLLKEVSEIEKESITSRGAKTLLYFPSCYYTSSLLFQNIKFNEMNTRSKYMLDFYQIFELLIFGNFNNNLISTTRTRLKKLHFPLLQAQEATGINDNFTINPIKKLFQIRGLILQIDFTTCQLPNQTGVLANSRLPITTVFENISDPVNNNTTRFIQFNIGFYVGPEFKPERDDGHLRGPCTIILESIQSFRCINNAQAIRDLEEEIRNLKRKLIEDREERDNKRTKSTTTFTFSDIPTIDNTYYNYYNYNNTNTITTNSSKPTNNIDLSKTTIPPIPPKPTSENYIINKITDVRVEEIIEEIQKLIETYNLKRQITLTDTLIIETNINNERLKNEITNLNFKLETYQNSKLTDITYQTEIKELNATILYLKNELENFKLSDSPIKDKKILKEISKLSNNINTFLDFKKEFKNFISNKDKLRF</sequence>
<accession>A0ABN7UW39</accession>
<evidence type="ECO:0000256" key="1">
    <source>
        <dbReference type="SAM" id="Coils"/>
    </source>
</evidence>
<name>A0ABN7UW39_GIGMA</name>
<comment type="caution">
    <text evidence="2">The sequence shown here is derived from an EMBL/GenBank/DDBJ whole genome shotgun (WGS) entry which is preliminary data.</text>
</comment>
<protein>
    <submittedName>
        <fullName evidence="2">40790_t:CDS:1</fullName>
    </submittedName>
</protein>
<evidence type="ECO:0000313" key="2">
    <source>
        <dbReference type="EMBL" id="CAG8684362.1"/>
    </source>
</evidence>
<keyword evidence="1" id="KW-0175">Coiled coil</keyword>
<organism evidence="2 3">
    <name type="scientific">Gigaspora margarita</name>
    <dbReference type="NCBI Taxonomy" id="4874"/>
    <lineage>
        <taxon>Eukaryota</taxon>
        <taxon>Fungi</taxon>
        <taxon>Fungi incertae sedis</taxon>
        <taxon>Mucoromycota</taxon>
        <taxon>Glomeromycotina</taxon>
        <taxon>Glomeromycetes</taxon>
        <taxon>Diversisporales</taxon>
        <taxon>Gigasporaceae</taxon>
        <taxon>Gigaspora</taxon>
    </lineage>
</organism>